<keyword evidence="2" id="KW-1185">Reference proteome</keyword>
<organism evidence="1 2">
    <name type="scientific">Thermomonospora umbrina</name>
    <dbReference type="NCBI Taxonomy" id="111806"/>
    <lineage>
        <taxon>Bacteria</taxon>
        <taxon>Bacillati</taxon>
        <taxon>Actinomycetota</taxon>
        <taxon>Actinomycetes</taxon>
        <taxon>Streptosporangiales</taxon>
        <taxon>Thermomonosporaceae</taxon>
        <taxon>Thermomonospora</taxon>
    </lineage>
</organism>
<dbReference type="EMBL" id="QTTT01000001">
    <property type="protein sequence ID" value="REE94752.1"/>
    <property type="molecule type" value="Genomic_DNA"/>
</dbReference>
<evidence type="ECO:0000313" key="1">
    <source>
        <dbReference type="EMBL" id="REE94752.1"/>
    </source>
</evidence>
<reference evidence="1 2" key="1">
    <citation type="submission" date="2018-08" db="EMBL/GenBank/DDBJ databases">
        <title>Sequencing the genomes of 1000 actinobacteria strains.</title>
        <authorList>
            <person name="Klenk H.-P."/>
        </authorList>
    </citation>
    <scope>NUCLEOTIDE SEQUENCE [LARGE SCALE GENOMIC DNA]</scope>
    <source>
        <strain evidence="1 2">DSM 43927</strain>
    </source>
</reference>
<sequence length="35" mass="4039">MGQLYDDLRDPGTHLRDITLLEEHAPAYLRSPSTR</sequence>
<accession>A0A3D9SFS5</accession>
<name>A0A3D9SFS5_9ACTN</name>
<proteinExistence type="predicted"/>
<dbReference type="Proteomes" id="UP000256661">
    <property type="component" value="Unassembled WGS sequence"/>
</dbReference>
<comment type="caution">
    <text evidence="1">The sequence shown here is derived from an EMBL/GenBank/DDBJ whole genome shotgun (WGS) entry which is preliminary data.</text>
</comment>
<evidence type="ECO:0000313" key="2">
    <source>
        <dbReference type="Proteomes" id="UP000256661"/>
    </source>
</evidence>
<dbReference type="AlphaFoldDB" id="A0A3D9SFS5"/>
<gene>
    <name evidence="1" type="ORF">DFJ69_0110</name>
</gene>
<protein>
    <submittedName>
        <fullName evidence="1">Uncharacterized protein</fullName>
    </submittedName>
</protein>